<name>A0A2S6MV55_RHOGL</name>
<dbReference type="Pfam" id="PF04299">
    <property type="entry name" value="FMN_bind_2"/>
    <property type="match status" value="1"/>
</dbReference>
<dbReference type="Proteomes" id="UP000239724">
    <property type="component" value="Unassembled WGS sequence"/>
</dbReference>
<evidence type="ECO:0000313" key="2">
    <source>
        <dbReference type="Proteomes" id="UP000239724"/>
    </source>
</evidence>
<protein>
    <submittedName>
        <fullName evidence="1">Transcriptional regulator</fullName>
    </submittedName>
</protein>
<proteinExistence type="predicted"/>
<dbReference type="InterPro" id="IPR012349">
    <property type="entry name" value="Split_barrel_FMN-bd"/>
</dbReference>
<gene>
    <name evidence="1" type="ORF">CCS01_30980</name>
</gene>
<keyword evidence="2" id="KW-1185">Reference proteome</keyword>
<comment type="caution">
    <text evidence="1">The sequence shown here is derived from an EMBL/GenBank/DDBJ whole genome shotgun (WGS) entry which is preliminary data.</text>
</comment>
<dbReference type="PANTHER" id="PTHR35802">
    <property type="entry name" value="PROTEASE SYNTHASE AND SPORULATION PROTEIN PAI 2"/>
    <property type="match status" value="1"/>
</dbReference>
<organism evidence="1 2">
    <name type="scientific">Rhodopila globiformis</name>
    <name type="common">Rhodopseudomonas globiformis</name>
    <dbReference type="NCBI Taxonomy" id="1071"/>
    <lineage>
        <taxon>Bacteria</taxon>
        <taxon>Pseudomonadati</taxon>
        <taxon>Pseudomonadota</taxon>
        <taxon>Alphaproteobacteria</taxon>
        <taxon>Acetobacterales</taxon>
        <taxon>Acetobacteraceae</taxon>
        <taxon>Rhodopila</taxon>
    </lineage>
</organism>
<sequence length="209" mass="22203">MYIPAAFKEDRIEALHAAIRAAGPATVVSMTPQGLFASHAPLLLDPHPAPYGTLLGHLAKANPHGRMADATVQTLVIFYGPNGYITPSYYAAKQEHGKVVPTWNYVAIHAYGTLETFDDPGPLLDVVTRLTDQHEQPRAQPWAVSDAPGDYIQGMLRGIVGIRLAIARLEGKVKMSQNRPAGDHAGVIAGLREDGQDAVAEAVAAALGG</sequence>
<accession>A0A2S6MV55</accession>
<dbReference type="PIRSF" id="PIRSF010372">
    <property type="entry name" value="PaiB"/>
    <property type="match status" value="1"/>
</dbReference>
<dbReference type="PANTHER" id="PTHR35802:SF1">
    <property type="entry name" value="PROTEASE SYNTHASE AND SPORULATION PROTEIN PAI 2"/>
    <property type="match status" value="1"/>
</dbReference>
<dbReference type="EMBL" id="NHRY01000272">
    <property type="protein sequence ID" value="PPQ26244.1"/>
    <property type="molecule type" value="Genomic_DNA"/>
</dbReference>
<evidence type="ECO:0000313" key="1">
    <source>
        <dbReference type="EMBL" id="PPQ26244.1"/>
    </source>
</evidence>
<dbReference type="InterPro" id="IPR007396">
    <property type="entry name" value="TR_PAI2-type"/>
</dbReference>
<reference evidence="1 2" key="1">
    <citation type="journal article" date="2018" name="Arch. Microbiol.">
        <title>New insights into the metabolic potential of the phototrophic purple bacterium Rhodopila globiformis DSM 161(T) from its draft genome sequence and evidence for a vanadium-dependent nitrogenase.</title>
        <authorList>
            <person name="Imhoff J.F."/>
            <person name="Rahn T."/>
            <person name="Kunzel S."/>
            <person name="Neulinger S.C."/>
        </authorList>
    </citation>
    <scope>NUCLEOTIDE SEQUENCE [LARGE SCALE GENOMIC DNA]</scope>
    <source>
        <strain evidence="1 2">DSM 161</strain>
    </source>
</reference>
<dbReference type="OrthoDB" id="9794948at2"/>
<dbReference type="RefSeq" id="WP_104523021.1">
    <property type="nucleotide sequence ID" value="NZ_NHRY01000272.1"/>
</dbReference>
<dbReference type="AlphaFoldDB" id="A0A2S6MV55"/>
<dbReference type="Gene3D" id="2.30.110.10">
    <property type="entry name" value="Electron Transport, Fmn-binding Protein, Chain A"/>
    <property type="match status" value="1"/>
</dbReference>
<dbReference type="SUPFAM" id="SSF50475">
    <property type="entry name" value="FMN-binding split barrel"/>
    <property type="match status" value="1"/>
</dbReference>